<feature type="coiled-coil region" evidence="1">
    <location>
        <begin position="181"/>
        <end position="208"/>
    </location>
</feature>
<name>A0ABY0CNM4_9DELT</name>
<sequence length="324" mass="37149">MTRPRRHVADQVVALTRRTVEGRFFTRPDANINAVAAYEFARSASRSGVVVHGAVVMSNHVHIVLTDPQARRSDFMRDAMAGFTRARNNFFGRTGSLWDTNRSYCDTVLLDREVFEIQLLYVLLNPVKAGLVRRAKDWPGFKIMPSDWEKPMLVERPAAYYGDDQPEAFEFIPRRPPGYDAMTLEEVVAHFEKRLREAENEIHRQMKKQRRRFLGVKGVLATDPLSCAKEKRRRREAAPRYAAYHPALLDQAIVRERAFRSAYAQVRERWVQGKKRCVFPNGTLWLRRNAPVKCREHDPWEAGLAANYVPHSSDSATGVDALAG</sequence>
<evidence type="ECO:0000256" key="1">
    <source>
        <dbReference type="SAM" id="Coils"/>
    </source>
</evidence>
<evidence type="ECO:0000313" key="3">
    <source>
        <dbReference type="EMBL" id="RVU40206.1"/>
    </source>
</evidence>
<gene>
    <name evidence="3" type="ORF">EA187_20195</name>
</gene>
<proteinExistence type="predicted"/>
<dbReference type="Proteomes" id="UP000282926">
    <property type="component" value="Unassembled WGS sequence"/>
</dbReference>
<dbReference type="Gene3D" id="3.30.70.1290">
    <property type="entry name" value="Transposase IS200-like"/>
    <property type="match status" value="1"/>
</dbReference>
<comment type="caution">
    <text evidence="3">The sequence shown here is derived from an EMBL/GenBank/DDBJ whole genome shotgun (WGS) entry which is preliminary data.</text>
</comment>
<dbReference type="PANTHER" id="PTHR34322:SF2">
    <property type="entry name" value="TRANSPOSASE IS200-LIKE DOMAIN-CONTAINING PROTEIN"/>
    <property type="match status" value="1"/>
</dbReference>
<dbReference type="SUPFAM" id="SSF143422">
    <property type="entry name" value="Transposase IS200-like"/>
    <property type="match status" value="1"/>
</dbReference>
<dbReference type="InterPro" id="IPR002686">
    <property type="entry name" value="Transposase_17"/>
</dbReference>
<keyword evidence="1" id="KW-0175">Coiled coil</keyword>
<protein>
    <recommendedName>
        <fullName evidence="2">Transposase IS200-like domain-containing protein</fullName>
    </recommendedName>
</protein>
<keyword evidence="4" id="KW-1185">Reference proteome</keyword>
<evidence type="ECO:0000313" key="4">
    <source>
        <dbReference type="Proteomes" id="UP000282926"/>
    </source>
</evidence>
<dbReference type="PANTHER" id="PTHR34322">
    <property type="entry name" value="TRANSPOSASE, Y1_TNP DOMAIN-CONTAINING"/>
    <property type="match status" value="1"/>
</dbReference>
<organism evidence="3 4">
    <name type="scientific">Lujinxingia sediminis</name>
    <dbReference type="NCBI Taxonomy" id="2480984"/>
    <lineage>
        <taxon>Bacteria</taxon>
        <taxon>Deltaproteobacteria</taxon>
        <taxon>Bradymonadales</taxon>
        <taxon>Lujinxingiaceae</taxon>
        <taxon>Lujinxingia</taxon>
    </lineage>
</organism>
<dbReference type="EMBL" id="SADD01000039">
    <property type="protein sequence ID" value="RVU40206.1"/>
    <property type="molecule type" value="Genomic_DNA"/>
</dbReference>
<reference evidence="3 4" key="1">
    <citation type="submission" date="2019-01" db="EMBL/GenBank/DDBJ databases">
        <title>Lujinxingia litoralis gen. nov., sp. nov. and Lujinxingia sediminis gen. nov., sp. nov., new members in the order Bradymonadales, isolated from coastal sediment.</title>
        <authorList>
            <person name="Li C.-M."/>
        </authorList>
    </citation>
    <scope>NUCLEOTIDE SEQUENCE [LARGE SCALE GENOMIC DNA]</scope>
    <source>
        <strain evidence="3 4">SEH01</strain>
    </source>
</reference>
<feature type="domain" description="Transposase IS200-like" evidence="2">
    <location>
        <begin position="8"/>
        <end position="125"/>
    </location>
</feature>
<accession>A0ABY0CNM4</accession>
<evidence type="ECO:0000259" key="2">
    <source>
        <dbReference type="SMART" id="SM01321"/>
    </source>
</evidence>
<dbReference type="SMART" id="SM01321">
    <property type="entry name" value="Y1_Tnp"/>
    <property type="match status" value="1"/>
</dbReference>
<dbReference type="RefSeq" id="WP_127781485.1">
    <property type="nucleotide sequence ID" value="NZ_SADD01000039.1"/>
</dbReference>
<dbReference type="InterPro" id="IPR036515">
    <property type="entry name" value="Transposase_17_sf"/>
</dbReference>